<keyword evidence="5" id="KW-1185">Reference proteome</keyword>
<name>A0AAV9IVX9_CYACA</name>
<reference evidence="4 5" key="1">
    <citation type="submission" date="2022-07" db="EMBL/GenBank/DDBJ databases">
        <title>Genome-wide signatures of adaptation to extreme environments.</title>
        <authorList>
            <person name="Cho C.H."/>
            <person name="Yoon H.S."/>
        </authorList>
    </citation>
    <scope>NUCLEOTIDE SEQUENCE [LARGE SCALE GENOMIC DNA]</scope>
    <source>
        <strain evidence="4 5">DBV 063 E5</strain>
    </source>
</reference>
<dbReference type="AlphaFoldDB" id="A0AAV9IVX9"/>
<dbReference type="InterPro" id="IPR039730">
    <property type="entry name" value="Jlp2/Ccd25"/>
</dbReference>
<dbReference type="PANTHER" id="PTHR13049:SF2">
    <property type="entry name" value="COILED-COIL DOMAIN-CONTAINING PROTEIN 25"/>
    <property type="match status" value="1"/>
</dbReference>
<evidence type="ECO:0000256" key="2">
    <source>
        <dbReference type="SAM" id="MobiDB-lite"/>
    </source>
</evidence>
<feature type="domain" description="NFACT RNA-binding" evidence="3">
    <location>
        <begin position="12"/>
        <end position="127"/>
    </location>
</feature>
<dbReference type="Proteomes" id="UP001301350">
    <property type="component" value="Unassembled WGS sequence"/>
</dbReference>
<sequence>MPAVMRSELAPEYRVYLGVDKHENDELLKVAFPDDWWFHVDRHSSAHIYLRYEGAHSGPDGVESTVSTAVTTPEPPDIAAAVLEACAQLVKLNSIEGSKLPRVEVVYTPVSNLTKSAQMDVGQVGFRSTREVRRVRVERGKSDLLRDWLRHRTECAVEDMRRERQDRDAELLRARRAAARRQHQAEREARERHQREKQERSYDRVFVEDAMTSNREVDENYEDEFM</sequence>
<feature type="compositionally biased region" description="Basic and acidic residues" evidence="2">
    <location>
        <begin position="183"/>
        <end position="207"/>
    </location>
</feature>
<proteinExistence type="inferred from homology"/>
<evidence type="ECO:0000259" key="3">
    <source>
        <dbReference type="Pfam" id="PF05670"/>
    </source>
</evidence>
<evidence type="ECO:0000313" key="4">
    <source>
        <dbReference type="EMBL" id="KAK4536492.1"/>
    </source>
</evidence>
<comment type="similarity">
    <text evidence="1">Belongs to the CCDC25 family.</text>
</comment>
<organism evidence="4 5">
    <name type="scientific">Cyanidium caldarium</name>
    <name type="common">Red alga</name>
    <dbReference type="NCBI Taxonomy" id="2771"/>
    <lineage>
        <taxon>Eukaryota</taxon>
        <taxon>Rhodophyta</taxon>
        <taxon>Bangiophyceae</taxon>
        <taxon>Cyanidiales</taxon>
        <taxon>Cyanidiaceae</taxon>
        <taxon>Cyanidium</taxon>
    </lineage>
</organism>
<protein>
    <recommendedName>
        <fullName evidence="3">NFACT RNA-binding domain-containing protein</fullName>
    </recommendedName>
</protein>
<dbReference type="Pfam" id="PF05670">
    <property type="entry name" value="NFACT-R_1"/>
    <property type="match status" value="1"/>
</dbReference>
<evidence type="ECO:0000256" key="1">
    <source>
        <dbReference type="ARBA" id="ARBA00008998"/>
    </source>
</evidence>
<dbReference type="PANTHER" id="PTHR13049">
    <property type="entry name" value="DUF814-RELATED"/>
    <property type="match status" value="1"/>
</dbReference>
<accession>A0AAV9IVX9</accession>
<dbReference type="InterPro" id="IPR008532">
    <property type="entry name" value="NFACT_RNA-bd"/>
</dbReference>
<feature type="region of interest" description="Disordered" evidence="2">
    <location>
        <begin position="174"/>
        <end position="226"/>
    </location>
</feature>
<evidence type="ECO:0000313" key="5">
    <source>
        <dbReference type="Proteomes" id="UP001301350"/>
    </source>
</evidence>
<dbReference type="EMBL" id="JANCYW010000008">
    <property type="protein sequence ID" value="KAK4536492.1"/>
    <property type="molecule type" value="Genomic_DNA"/>
</dbReference>
<comment type="caution">
    <text evidence="4">The sequence shown here is derived from an EMBL/GenBank/DDBJ whole genome shotgun (WGS) entry which is preliminary data.</text>
</comment>
<gene>
    <name evidence="4" type="ORF">CDCA_CDCA08G2517</name>
</gene>